<dbReference type="Pfam" id="PF13561">
    <property type="entry name" value="adh_short_C2"/>
    <property type="match status" value="1"/>
</dbReference>
<dbReference type="CDD" id="cd05233">
    <property type="entry name" value="SDR_c"/>
    <property type="match status" value="1"/>
</dbReference>
<protein>
    <recommendedName>
        <fullName evidence="3">SDR family oxidoreductase</fullName>
    </recommendedName>
</protein>
<name>A0A382LFV3_9ZZZZ</name>
<dbReference type="InterPro" id="IPR036291">
    <property type="entry name" value="NAD(P)-bd_dom_sf"/>
</dbReference>
<dbReference type="Gene3D" id="3.40.50.720">
    <property type="entry name" value="NAD(P)-binding Rossmann-like Domain"/>
    <property type="match status" value="1"/>
</dbReference>
<reference evidence="2" key="1">
    <citation type="submission" date="2018-05" db="EMBL/GenBank/DDBJ databases">
        <authorList>
            <person name="Lanie J.A."/>
            <person name="Ng W.-L."/>
            <person name="Kazmierczak K.M."/>
            <person name="Andrzejewski T.M."/>
            <person name="Davidsen T.M."/>
            <person name="Wayne K.J."/>
            <person name="Tettelin H."/>
            <person name="Glass J.I."/>
            <person name="Rusch D."/>
            <person name="Podicherti R."/>
            <person name="Tsui H.-C.T."/>
            <person name="Winkler M.E."/>
        </authorList>
    </citation>
    <scope>NUCLEOTIDE SEQUENCE</scope>
</reference>
<proteinExistence type="inferred from homology"/>
<dbReference type="GO" id="GO:0016616">
    <property type="term" value="F:oxidoreductase activity, acting on the CH-OH group of donors, NAD or NADP as acceptor"/>
    <property type="evidence" value="ECO:0007669"/>
    <property type="project" value="TreeGrafter"/>
</dbReference>
<dbReference type="PRINTS" id="PR00080">
    <property type="entry name" value="SDRFAMILY"/>
</dbReference>
<dbReference type="PANTHER" id="PTHR42760">
    <property type="entry name" value="SHORT-CHAIN DEHYDROGENASES/REDUCTASES FAMILY MEMBER"/>
    <property type="match status" value="1"/>
</dbReference>
<dbReference type="InterPro" id="IPR002347">
    <property type="entry name" value="SDR_fam"/>
</dbReference>
<accession>A0A382LFV3</accession>
<feature type="non-terminal residue" evidence="2">
    <location>
        <position position="1"/>
    </location>
</feature>
<dbReference type="AlphaFoldDB" id="A0A382LFV3"/>
<gene>
    <name evidence="2" type="ORF">METZ01_LOCUS287609</name>
</gene>
<dbReference type="SUPFAM" id="SSF51735">
    <property type="entry name" value="NAD(P)-binding Rossmann-fold domains"/>
    <property type="match status" value="1"/>
</dbReference>
<dbReference type="EMBL" id="UINC01086366">
    <property type="protein sequence ID" value="SVC34755.1"/>
    <property type="molecule type" value="Genomic_DNA"/>
</dbReference>
<evidence type="ECO:0008006" key="3">
    <source>
        <dbReference type="Google" id="ProtNLM"/>
    </source>
</evidence>
<evidence type="ECO:0000256" key="1">
    <source>
        <dbReference type="ARBA" id="ARBA00006484"/>
    </source>
</evidence>
<organism evidence="2">
    <name type="scientific">marine metagenome</name>
    <dbReference type="NCBI Taxonomy" id="408172"/>
    <lineage>
        <taxon>unclassified sequences</taxon>
        <taxon>metagenomes</taxon>
        <taxon>ecological metagenomes</taxon>
    </lineage>
</organism>
<evidence type="ECO:0000313" key="2">
    <source>
        <dbReference type="EMBL" id="SVC34755.1"/>
    </source>
</evidence>
<comment type="similarity">
    <text evidence="1">Belongs to the short-chain dehydrogenases/reductases (SDR) family.</text>
</comment>
<sequence length="161" mass="17273">GIVSIKDFSKKIIDEVFEINVKGLIHCCKESLPMMSKNKGARGGSIVNISSMASTIGGRDGRTLYAASKGAIDVFTVGAAKELAQDGIRVNAIRPGVIKTDLVSNELESRPELEKHYTNTIPMKRFGKPEEVSELALWLLSDSSSFVSGARIDVSGGGFKI</sequence>
<dbReference type="PRINTS" id="PR00081">
    <property type="entry name" value="GDHRDH"/>
</dbReference>